<dbReference type="SMART" id="SM00101">
    <property type="entry name" value="14_3_3"/>
    <property type="match status" value="1"/>
</dbReference>
<evidence type="ECO:0000313" key="4">
    <source>
        <dbReference type="Proteomes" id="UP001374535"/>
    </source>
</evidence>
<sequence length="126" mass="14639">VEERNLFSVGYKNVVGSRRVSWRILSSIEQKEESKGNELNVKGMRDYRHKVEREMSNTYNAIRIILDEHLIPSTNIAGPTMFYYKMKGYHTAATTVERELQPTHSIRSGDDYDIIGRSSDNYLFFA</sequence>
<gene>
    <name evidence="3" type="ORF">V8G54_031268</name>
</gene>
<proteinExistence type="inferred from homology"/>
<dbReference type="Pfam" id="PF00244">
    <property type="entry name" value="14-3-3"/>
    <property type="match status" value="1"/>
</dbReference>
<keyword evidence="4" id="KW-1185">Reference proteome</keyword>
<dbReference type="InterPro" id="IPR023410">
    <property type="entry name" value="14-3-3_domain"/>
</dbReference>
<dbReference type="EMBL" id="CP144692">
    <property type="protein sequence ID" value="WVY99117.1"/>
    <property type="molecule type" value="Genomic_DNA"/>
</dbReference>
<feature type="domain" description="14-3-3" evidence="2">
    <location>
        <begin position="1"/>
        <end position="126"/>
    </location>
</feature>
<reference evidence="3 4" key="1">
    <citation type="journal article" date="2023" name="Life. Sci Alliance">
        <title>Evolutionary insights into 3D genome organization and epigenetic landscape of Vigna mungo.</title>
        <authorList>
            <person name="Junaid A."/>
            <person name="Singh B."/>
            <person name="Bhatia S."/>
        </authorList>
    </citation>
    <scope>NUCLEOTIDE SEQUENCE [LARGE SCALE GENOMIC DNA]</scope>
    <source>
        <strain evidence="3">Urdbean</strain>
    </source>
</reference>
<dbReference type="PANTHER" id="PTHR18860">
    <property type="entry name" value="14-3-3 PROTEIN"/>
    <property type="match status" value="1"/>
</dbReference>
<evidence type="ECO:0000259" key="2">
    <source>
        <dbReference type="SMART" id="SM00101"/>
    </source>
</evidence>
<name>A0AAQ3RN45_VIGMU</name>
<dbReference type="Gene3D" id="1.20.190.20">
    <property type="entry name" value="14-3-3 domain"/>
    <property type="match status" value="1"/>
</dbReference>
<feature type="non-terminal residue" evidence="3">
    <location>
        <position position="1"/>
    </location>
</feature>
<evidence type="ECO:0000256" key="1">
    <source>
        <dbReference type="ARBA" id="ARBA00006141"/>
    </source>
</evidence>
<feature type="non-terminal residue" evidence="3">
    <location>
        <position position="126"/>
    </location>
</feature>
<dbReference type="Proteomes" id="UP001374535">
    <property type="component" value="Chromosome 9"/>
</dbReference>
<dbReference type="SUPFAM" id="SSF48445">
    <property type="entry name" value="14-3-3 protein"/>
    <property type="match status" value="1"/>
</dbReference>
<organism evidence="3 4">
    <name type="scientific">Vigna mungo</name>
    <name type="common">Black gram</name>
    <name type="synonym">Phaseolus mungo</name>
    <dbReference type="NCBI Taxonomy" id="3915"/>
    <lineage>
        <taxon>Eukaryota</taxon>
        <taxon>Viridiplantae</taxon>
        <taxon>Streptophyta</taxon>
        <taxon>Embryophyta</taxon>
        <taxon>Tracheophyta</taxon>
        <taxon>Spermatophyta</taxon>
        <taxon>Magnoliopsida</taxon>
        <taxon>eudicotyledons</taxon>
        <taxon>Gunneridae</taxon>
        <taxon>Pentapetalae</taxon>
        <taxon>rosids</taxon>
        <taxon>fabids</taxon>
        <taxon>Fabales</taxon>
        <taxon>Fabaceae</taxon>
        <taxon>Papilionoideae</taxon>
        <taxon>50 kb inversion clade</taxon>
        <taxon>NPAAA clade</taxon>
        <taxon>indigoferoid/millettioid clade</taxon>
        <taxon>Phaseoleae</taxon>
        <taxon>Vigna</taxon>
    </lineage>
</organism>
<protein>
    <recommendedName>
        <fullName evidence="2">14-3-3 domain-containing protein</fullName>
    </recommendedName>
</protein>
<dbReference type="InterPro" id="IPR036815">
    <property type="entry name" value="14-3-3_dom_sf"/>
</dbReference>
<accession>A0AAQ3RN45</accession>
<evidence type="ECO:0000313" key="3">
    <source>
        <dbReference type="EMBL" id="WVY99117.1"/>
    </source>
</evidence>
<dbReference type="InterPro" id="IPR000308">
    <property type="entry name" value="14-3-3"/>
</dbReference>
<comment type="similarity">
    <text evidence="1">Belongs to the 14-3-3 family.</text>
</comment>
<dbReference type="AlphaFoldDB" id="A0AAQ3RN45"/>